<keyword evidence="3" id="KW-1185">Reference proteome</keyword>
<evidence type="ECO:0000256" key="1">
    <source>
        <dbReference type="SAM" id="MobiDB-lite"/>
    </source>
</evidence>
<dbReference type="AlphaFoldDB" id="A0A6B0RD97"/>
<evidence type="ECO:0000313" key="2">
    <source>
        <dbReference type="EMBL" id="MXQ86677.1"/>
    </source>
</evidence>
<proteinExistence type="predicted"/>
<reference evidence="2" key="1">
    <citation type="submission" date="2019-10" db="EMBL/GenBank/DDBJ databases">
        <title>The sequence and de novo assembly of the wild yak genome.</title>
        <authorList>
            <person name="Liu Y."/>
        </authorList>
    </citation>
    <scope>NUCLEOTIDE SEQUENCE [LARGE SCALE GENOMIC DNA]</scope>
    <source>
        <strain evidence="2">WY2019</strain>
    </source>
</reference>
<protein>
    <submittedName>
        <fullName evidence="2">Uncharacterized protein</fullName>
    </submittedName>
</protein>
<sequence length="255" mass="27026">MNQLCLFEALLPPGYPGGEHPVHTGKQQKRKLGDHSISWHGHPGSVAVPDTPLLDGTATPSSSEDPKTVSNSSEGRASPHDVLETIFVWKVEAFVNKPINQVTVTSLDIPFAMFAPKNLEVEDADPMENPPDSPETTSLQGGLHSDGSSEGSSGHTQDDFVMIDFKPAFSKDDILPWGPSIVNFRTRLSSAASPSTSGPSPRPRTWYGSPLAATSPSGLKSSFRGHSCSAGLESSSRCSPTPTPPILRSVTGQDG</sequence>
<feature type="compositionally biased region" description="Polar residues" evidence="1">
    <location>
        <begin position="58"/>
        <end position="75"/>
    </location>
</feature>
<feature type="region of interest" description="Disordered" evidence="1">
    <location>
        <begin position="189"/>
        <end position="255"/>
    </location>
</feature>
<evidence type="ECO:0000313" key="3">
    <source>
        <dbReference type="Proteomes" id="UP000322234"/>
    </source>
</evidence>
<feature type="region of interest" description="Disordered" evidence="1">
    <location>
        <begin position="16"/>
        <end position="77"/>
    </location>
</feature>
<comment type="caution">
    <text evidence="2">The sequence shown here is derived from an EMBL/GenBank/DDBJ whole genome shotgun (WGS) entry which is preliminary data.</text>
</comment>
<dbReference type="Proteomes" id="UP000322234">
    <property type="component" value="Unassembled WGS sequence"/>
</dbReference>
<gene>
    <name evidence="2" type="ORF">E5288_WYG013149</name>
</gene>
<dbReference type="EMBL" id="VBQZ03000034">
    <property type="protein sequence ID" value="MXQ86677.1"/>
    <property type="molecule type" value="Genomic_DNA"/>
</dbReference>
<accession>A0A6B0RD97</accession>
<feature type="region of interest" description="Disordered" evidence="1">
    <location>
        <begin position="122"/>
        <end position="157"/>
    </location>
</feature>
<organism evidence="2 3">
    <name type="scientific">Bos mutus</name>
    <name type="common">wild yak</name>
    <dbReference type="NCBI Taxonomy" id="72004"/>
    <lineage>
        <taxon>Eukaryota</taxon>
        <taxon>Metazoa</taxon>
        <taxon>Chordata</taxon>
        <taxon>Craniata</taxon>
        <taxon>Vertebrata</taxon>
        <taxon>Euteleostomi</taxon>
        <taxon>Mammalia</taxon>
        <taxon>Eutheria</taxon>
        <taxon>Laurasiatheria</taxon>
        <taxon>Artiodactyla</taxon>
        <taxon>Ruminantia</taxon>
        <taxon>Pecora</taxon>
        <taxon>Bovidae</taxon>
        <taxon>Bovinae</taxon>
        <taxon>Bos</taxon>
    </lineage>
</organism>
<feature type="compositionally biased region" description="Low complexity" evidence="1">
    <location>
        <begin position="189"/>
        <end position="205"/>
    </location>
</feature>
<feature type="compositionally biased region" description="Low complexity" evidence="1">
    <location>
        <begin position="141"/>
        <end position="154"/>
    </location>
</feature>
<name>A0A6B0RD97_9CETA</name>